<evidence type="ECO:0000256" key="2">
    <source>
        <dbReference type="ARBA" id="ARBA00023315"/>
    </source>
</evidence>
<dbReference type="SUPFAM" id="SSF51161">
    <property type="entry name" value="Trimeric LpxA-like enzymes"/>
    <property type="match status" value="1"/>
</dbReference>
<dbReference type="GO" id="GO:0016779">
    <property type="term" value="F:nucleotidyltransferase activity"/>
    <property type="evidence" value="ECO:0007669"/>
    <property type="project" value="UniProtKB-ARBA"/>
</dbReference>
<dbReference type="GO" id="GO:0016746">
    <property type="term" value="F:acyltransferase activity"/>
    <property type="evidence" value="ECO:0007669"/>
    <property type="project" value="UniProtKB-KW"/>
</dbReference>
<evidence type="ECO:0000256" key="1">
    <source>
        <dbReference type="ARBA" id="ARBA00022679"/>
    </source>
</evidence>
<protein>
    <submittedName>
        <fullName evidence="3">UDP-N-acetylglucosamine diphosphorylase/glucosamine-1-phosphate N-acetyltransferase</fullName>
    </submittedName>
</protein>
<dbReference type="InterPro" id="IPR050065">
    <property type="entry name" value="GlmU-like"/>
</dbReference>
<dbReference type="InterPro" id="IPR011004">
    <property type="entry name" value="Trimer_LpxA-like_sf"/>
</dbReference>
<keyword evidence="1 3" id="KW-0808">Transferase</keyword>
<dbReference type="RefSeq" id="WP_114982786.1">
    <property type="nucleotide sequence ID" value="NZ_CP027806.1"/>
</dbReference>
<sequence>MQLCFFDDTRATRLMPLTLTKPSNMVRVGILTITEKWEHYLSPDLVTRQMPEYMAGVYPAPEIDPSADCIWINGRFLPDHQVLGEILQLSTDEGLMHKHTPVAMRMDGTRSVSIFNAGSLPGAEISFSDTEHGTLLDAPWQVFAFNGEQVQADISLLKAKLRTVDEKKYPGVHFQSPYQVYVKDGAVIEPGSIIMAGDGPVYIGEKATIMSGAMLRGPVAVCSHATIKMGAKIYGDTTIGPWCKAGGELQNVVMQAYSNKGHDGFLGNSAIGEWCNLGADTNNSNLKNNYSNVRLTEWETGKDYDTGLQFCGTIMGDHSKTAINTMLNTGTVCGVCSNIVLGDFPPKHIKSFRWLTKNGEDIYKFDKAMETAGRMMERRGIEITPEYRAMMRFLFEKANR</sequence>
<evidence type="ECO:0000313" key="3">
    <source>
        <dbReference type="EMBL" id="AXI99533.1"/>
    </source>
</evidence>
<dbReference type="EMBL" id="CP027806">
    <property type="protein sequence ID" value="AXI99533.1"/>
    <property type="molecule type" value="Genomic_DNA"/>
</dbReference>
<dbReference type="KEGG" id="cprv:CYPRO_0246"/>
<dbReference type="Proteomes" id="UP000254808">
    <property type="component" value="Chromosome"/>
</dbReference>
<dbReference type="OrthoDB" id="9784832at2"/>
<evidence type="ECO:0000313" key="4">
    <source>
        <dbReference type="Proteomes" id="UP000254808"/>
    </source>
</evidence>
<dbReference type="InterPro" id="IPR023917">
    <property type="entry name" value="Bifunctiontional_GlmU_bac-type"/>
</dbReference>
<keyword evidence="4" id="KW-1185">Reference proteome</keyword>
<keyword evidence="2" id="KW-0012">Acyltransferase</keyword>
<dbReference type="PANTHER" id="PTHR43584:SF9">
    <property type="entry name" value="TRANSFERASE HEXAPEPTIDE REPEAT CONTAINING PROTEIN"/>
    <property type="match status" value="1"/>
</dbReference>
<dbReference type="AlphaFoldDB" id="A0A345UGD2"/>
<reference evidence="3 4" key="1">
    <citation type="submission" date="2018-03" db="EMBL/GenBank/DDBJ databases">
        <title>Phenotypic and genomic properties of Cyclonatronum proteinivorum gen. nov., sp. nov., a haloalkaliphilic bacteroidete from soda lakes possessing Na+-translocating rhodopsin.</title>
        <authorList>
            <person name="Toshchakov S.V."/>
            <person name="Korzhenkov A."/>
            <person name="Samarov N.I."/>
            <person name="Kublanov I.V."/>
            <person name="Muntyan M.S."/>
            <person name="Sorokin D.Y."/>
        </authorList>
    </citation>
    <scope>NUCLEOTIDE SEQUENCE [LARGE SCALE GENOMIC DNA]</scope>
    <source>
        <strain evidence="3 4">Omega</strain>
    </source>
</reference>
<organism evidence="3 4">
    <name type="scientific">Cyclonatronum proteinivorum</name>
    <dbReference type="NCBI Taxonomy" id="1457365"/>
    <lineage>
        <taxon>Bacteria</taxon>
        <taxon>Pseudomonadati</taxon>
        <taxon>Balneolota</taxon>
        <taxon>Balneolia</taxon>
        <taxon>Balneolales</taxon>
        <taxon>Cyclonatronaceae</taxon>
        <taxon>Cyclonatronum</taxon>
    </lineage>
</organism>
<dbReference type="Pfam" id="PF13562">
    <property type="entry name" value="NTP_transf_4"/>
    <property type="match status" value="1"/>
</dbReference>
<dbReference type="Gene3D" id="2.160.10.10">
    <property type="entry name" value="Hexapeptide repeat proteins"/>
    <property type="match status" value="1"/>
</dbReference>
<dbReference type="NCBIfam" id="TIGR03991">
    <property type="entry name" value="alt_bact_glmU"/>
    <property type="match status" value="1"/>
</dbReference>
<dbReference type="PANTHER" id="PTHR43584">
    <property type="entry name" value="NUCLEOTIDYL TRANSFERASE"/>
    <property type="match status" value="1"/>
</dbReference>
<name>A0A345UGD2_9BACT</name>
<accession>A0A345UGD2</accession>
<gene>
    <name evidence="3" type="ORF">CYPRO_0246</name>
</gene>
<proteinExistence type="predicted"/>